<dbReference type="PANTHER" id="PTHR45080:SF8">
    <property type="entry name" value="IG-LIKE DOMAIN-CONTAINING PROTEIN"/>
    <property type="match status" value="1"/>
</dbReference>
<dbReference type="Gene3D" id="2.60.40.10">
    <property type="entry name" value="Immunoglobulins"/>
    <property type="match status" value="2"/>
</dbReference>
<dbReference type="GO" id="GO:0005886">
    <property type="term" value="C:plasma membrane"/>
    <property type="evidence" value="ECO:0007669"/>
    <property type="project" value="TreeGrafter"/>
</dbReference>
<dbReference type="AlphaFoldDB" id="A0A183HT71"/>
<evidence type="ECO:0000256" key="2">
    <source>
        <dbReference type="ARBA" id="ARBA00023157"/>
    </source>
</evidence>
<keyword evidence="1" id="KW-0732">Signal</keyword>
<evidence type="ECO:0000313" key="7">
    <source>
        <dbReference type="WBParaSite" id="OFLC_0001068301-mRNA-1"/>
    </source>
</evidence>
<dbReference type="InterPro" id="IPR007110">
    <property type="entry name" value="Ig-like_dom"/>
</dbReference>
<dbReference type="EMBL" id="UZAJ01014518">
    <property type="protein sequence ID" value="VDO70507.1"/>
    <property type="molecule type" value="Genomic_DNA"/>
</dbReference>
<dbReference type="SMART" id="SM00408">
    <property type="entry name" value="IGc2"/>
    <property type="match status" value="2"/>
</dbReference>
<dbReference type="InterPro" id="IPR003598">
    <property type="entry name" value="Ig_sub2"/>
</dbReference>
<dbReference type="Proteomes" id="UP000267606">
    <property type="component" value="Unassembled WGS sequence"/>
</dbReference>
<dbReference type="CDD" id="cd00096">
    <property type="entry name" value="Ig"/>
    <property type="match status" value="1"/>
</dbReference>
<keyword evidence="2" id="KW-1015">Disulfide bond</keyword>
<dbReference type="SUPFAM" id="SSF48726">
    <property type="entry name" value="Immunoglobulin"/>
    <property type="match status" value="2"/>
</dbReference>
<dbReference type="InterPro" id="IPR003599">
    <property type="entry name" value="Ig_sub"/>
</dbReference>
<reference evidence="7" key="1">
    <citation type="submission" date="2016-06" db="UniProtKB">
        <authorList>
            <consortium name="WormBaseParasite"/>
        </authorList>
    </citation>
    <scope>IDENTIFICATION</scope>
</reference>
<dbReference type="STRING" id="387005.A0A183HT71"/>
<feature type="domain" description="Ig-like" evidence="4">
    <location>
        <begin position="100"/>
        <end position="190"/>
    </location>
</feature>
<dbReference type="PROSITE" id="PS50835">
    <property type="entry name" value="IG_LIKE"/>
    <property type="match status" value="2"/>
</dbReference>
<dbReference type="SMART" id="SM00409">
    <property type="entry name" value="IG"/>
    <property type="match status" value="2"/>
</dbReference>
<evidence type="ECO:0000313" key="6">
    <source>
        <dbReference type="Proteomes" id="UP000267606"/>
    </source>
</evidence>
<evidence type="ECO:0000256" key="1">
    <source>
        <dbReference type="ARBA" id="ARBA00022729"/>
    </source>
</evidence>
<dbReference type="Pfam" id="PF07679">
    <property type="entry name" value="I-set"/>
    <property type="match status" value="2"/>
</dbReference>
<gene>
    <name evidence="5" type="ORF">OFLC_LOCUS10688</name>
</gene>
<organism evidence="7">
    <name type="scientific">Onchocerca flexuosa</name>
    <dbReference type="NCBI Taxonomy" id="387005"/>
    <lineage>
        <taxon>Eukaryota</taxon>
        <taxon>Metazoa</taxon>
        <taxon>Ecdysozoa</taxon>
        <taxon>Nematoda</taxon>
        <taxon>Chromadorea</taxon>
        <taxon>Rhabditida</taxon>
        <taxon>Spirurina</taxon>
        <taxon>Spiruromorpha</taxon>
        <taxon>Filarioidea</taxon>
        <taxon>Onchocercidae</taxon>
        <taxon>Onchocerca</taxon>
    </lineage>
</organism>
<evidence type="ECO:0000313" key="5">
    <source>
        <dbReference type="EMBL" id="VDO70507.1"/>
    </source>
</evidence>
<dbReference type="GO" id="GO:0007156">
    <property type="term" value="P:homophilic cell adhesion via plasma membrane adhesion molecules"/>
    <property type="evidence" value="ECO:0007669"/>
    <property type="project" value="TreeGrafter"/>
</dbReference>
<evidence type="ECO:0000256" key="3">
    <source>
        <dbReference type="ARBA" id="ARBA00023319"/>
    </source>
</evidence>
<name>A0A183HT71_9BILA</name>
<proteinExistence type="predicted"/>
<dbReference type="PANTHER" id="PTHR45080">
    <property type="entry name" value="CONTACTIN 5"/>
    <property type="match status" value="1"/>
</dbReference>
<dbReference type="InterPro" id="IPR050958">
    <property type="entry name" value="Cell_Adh-Cytoskel_Orgn"/>
</dbReference>
<sequence length="192" mass="21085">EFDVTVIVPPIIIGKVVEYISAVEDESLELECDFEADPIPDIQWSKDGADVANNVQLLNEKRTALVSSVNSESAGSYRCILINKAGRAEKTFNVRVIMKPELENANVTTLIETLIHRPINLECPLAVTSVANISWSKNSVPLVPDYNDDVQILNAGRQLVISDVQPDDQATYSCVARNNAGEANKNYKLSVI</sequence>
<keyword evidence="3" id="KW-0393">Immunoglobulin domain</keyword>
<keyword evidence="6" id="KW-1185">Reference proteome</keyword>
<dbReference type="InterPro" id="IPR036179">
    <property type="entry name" value="Ig-like_dom_sf"/>
</dbReference>
<protein>
    <submittedName>
        <fullName evidence="7">Ig-like domain-containing protein</fullName>
    </submittedName>
</protein>
<evidence type="ECO:0000259" key="4">
    <source>
        <dbReference type="PROSITE" id="PS50835"/>
    </source>
</evidence>
<dbReference type="InterPro" id="IPR013098">
    <property type="entry name" value="Ig_I-set"/>
</dbReference>
<feature type="domain" description="Ig-like" evidence="4">
    <location>
        <begin position="9"/>
        <end position="93"/>
    </location>
</feature>
<reference evidence="5 6" key="2">
    <citation type="submission" date="2018-11" db="EMBL/GenBank/DDBJ databases">
        <authorList>
            <consortium name="Pathogen Informatics"/>
        </authorList>
    </citation>
    <scope>NUCLEOTIDE SEQUENCE [LARGE SCALE GENOMIC DNA]</scope>
</reference>
<accession>A0A183HT71</accession>
<dbReference type="WBParaSite" id="OFLC_0001068301-mRNA-1">
    <property type="protein sequence ID" value="OFLC_0001068301-mRNA-1"/>
    <property type="gene ID" value="OFLC_0001068301"/>
</dbReference>
<dbReference type="InterPro" id="IPR013783">
    <property type="entry name" value="Ig-like_fold"/>
</dbReference>